<sequence length="129" mass="14997">MLYTQGIYIDGMYFDVPLVSVKREAKVLDKFAEREEESGDMLRELLGVYLNYTMNFGTIDDDDLYERLFDKLTEPVAFHDVTLPSTKKSYTFKCYVSSVSDEMEKILDDTVKFKGLTCKYIAKAPWRTP</sequence>
<proteinExistence type="predicted"/>
<name>A0A8S5U355_9CAUD</name>
<accession>A0A8S5U355</accession>
<evidence type="ECO:0000313" key="1">
    <source>
        <dbReference type="EMBL" id="DAF88905.1"/>
    </source>
</evidence>
<reference evidence="1" key="1">
    <citation type="journal article" date="2021" name="Proc. Natl. Acad. Sci. U.S.A.">
        <title>A Catalog of Tens of Thousands of Viruses from Human Metagenomes Reveals Hidden Associations with Chronic Diseases.</title>
        <authorList>
            <person name="Tisza M.J."/>
            <person name="Buck C.B."/>
        </authorList>
    </citation>
    <scope>NUCLEOTIDE SEQUENCE</scope>
    <source>
        <strain evidence="1">Ctoyo6</strain>
    </source>
</reference>
<dbReference type="EMBL" id="BK015998">
    <property type="protein sequence ID" value="DAF88905.1"/>
    <property type="molecule type" value="Genomic_DNA"/>
</dbReference>
<protein>
    <submittedName>
        <fullName evidence="1">Uncharacterized protein</fullName>
    </submittedName>
</protein>
<organism evidence="1">
    <name type="scientific">Siphoviridae sp. ctoyo6</name>
    <dbReference type="NCBI Taxonomy" id="2825674"/>
    <lineage>
        <taxon>Viruses</taxon>
        <taxon>Duplodnaviria</taxon>
        <taxon>Heunggongvirae</taxon>
        <taxon>Uroviricota</taxon>
        <taxon>Caudoviricetes</taxon>
    </lineage>
</organism>